<organism evidence="1 2">
    <name type="scientific">Acanthoscelides obtectus</name>
    <name type="common">Bean weevil</name>
    <name type="synonym">Bruchus obtectus</name>
    <dbReference type="NCBI Taxonomy" id="200917"/>
    <lineage>
        <taxon>Eukaryota</taxon>
        <taxon>Metazoa</taxon>
        <taxon>Ecdysozoa</taxon>
        <taxon>Arthropoda</taxon>
        <taxon>Hexapoda</taxon>
        <taxon>Insecta</taxon>
        <taxon>Pterygota</taxon>
        <taxon>Neoptera</taxon>
        <taxon>Endopterygota</taxon>
        <taxon>Coleoptera</taxon>
        <taxon>Polyphaga</taxon>
        <taxon>Cucujiformia</taxon>
        <taxon>Chrysomeloidea</taxon>
        <taxon>Chrysomelidae</taxon>
        <taxon>Bruchinae</taxon>
        <taxon>Bruchini</taxon>
        <taxon>Acanthoscelides</taxon>
    </lineage>
</organism>
<dbReference type="EMBL" id="CAKOFQ010006718">
    <property type="protein sequence ID" value="CAH1964769.1"/>
    <property type="molecule type" value="Genomic_DNA"/>
</dbReference>
<reference evidence="1" key="1">
    <citation type="submission" date="2022-03" db="EMBL/GenBank/DDBJ databases">
        <authorList>
            <person name="Sayadi A."/>
        </authorList>
    </citation>
    <scope>NUCLEOTIDE SEQUENCE</scope>
</reference>
<protein>
    <submittedName>
        <fullName evidence="1">Uncharacterized protein</fullName>
    </submittedName>
</protein>
<gene>
    <name evidence="1" type="ORF">ACAOBT_LOCUS6003</name>
</gene>
<evidence type="ECO:0000313" key="1">
    <source>
        <dbReference type="EMBL" id="CAH1964769.1"/>
    </source>
</evidence>
<evidence type="ECO:0000313" key="2">
    <source>
        <dbReference type="Proteomes" id="UP001152888"/>
    </source>
</evidence>
<name>A0A9P0K6U6_ACAOB</name>
<keyword evidence="2" id="KW-1185">Reference proteome</keyword>
<proteinExistence type="predicted"/>
<sequence length="127" mass="15239">MLLQKHQHQYIEKIKSEYECDLNDLVNVMEKGKQEMLKTASEEKNHMQMILYGQDQITSTVDRKEYEDYMQKCYEAEYEESIEMEDQACRNVSLLQVFDFREGWKDLTPRLLNVFAKLNDNIAMRNV</sequence>
<comment type="caution">
    <text evidence="1">The sequence shown here is derived from an EMBL/GenBank/DDBJ whole genome shotgun (WGS) entry which is preliminary data.</text>
</comment>
<accession>A0A9P0K6U6</accession>
<dbReference type="AlphaFoldDB" id="A0A9P0K6U6"/>
<dbReference type="Proteomes" id="UP001152888">
    <property type="component" value="Unassembled WGS sequence"/>
</dbReference>
<dbReference type="OrthoDB" id="7760980at2759"/>